<evidence type="ECO:0000313" key="7">
    <source>
        <dbReference type="EMBL" id="OLQ08772.1"/>
    </source>
</evidence>
<dbReference type="Pfam" id="PF00024">
    <property type="entry name" value="PAN_1"/>
    <property type="match status" value="1"/>
</dbReference>
<dbReference type="GO" id="GO:0006508">
    <property type="term" value="P:proteolysis"/>
    <property type="evidence" value="ECO:0007669"/>
    <property type="project" value="InterPro"/>
</dbReference>
<dbReference type="InterPro" id="IPR003609">
    <property type="entry name" value="Pan_app"/>
</dbReference>
<evidence type="ECO:0000256" key="2">
    <source>
        <dbReference type="ARBA" id="ARBA00023157"/>
    </source>
</evidence>
<dbReference type="SUPFAM" id="SSF57414">
    <property type="entry name" value="Hairpin loop containing domain-like"/>
    <property type="match status" value="1"/>
</dbReference>
<evidence type="ECO:0000256" key="3">
    <source>
        <dbReference type="SAM" id="Coils"/>
    </source>
</evidence>
<keyword evidence="5" id="KW-0732">Signal</keyword>
<organism evidence="7 8">
    <name type="scientific">Symbiodinium microadriaticum</name>
    <name type="common">Dinoflagellate</name>
    <name type="synonym">Zooxanthella microadriatica</name>
    <dbReference type="NCBI Taxonomy" id="2951"/>
    <lineage>
        <taxon>Eukaryota</taxon>
        <taxon>Sar</taxon>
        <taxon>Alveolata</taxon>
        <taxon>Dinophyceae</taxon>
        <taxon>Suessiales</taxon>
        <taxon>Symbiodiniaceae</taxon>
        <taxon>Symbiodinium</taxon>
    </lineage>
</organism>
<keyword evidence="4" id="KW-1133">Transmembrane helix</keyword>
<dbReference type="EMBL" id="LSRX01000110">
    <property type="protein sequence ID" value="OLQ08772.1"/>
    <property type="molecule type" value="Genomic_DNA"/>
</dbReference>
<dbReference type="GO" id="GO:0005576">
    <property type="term" value="C:extracellular region"/>
    <property type="evidence" value="ECO:0007669"/>
    <property type="project" value="InterPro"/>
</dbReference>
<dbReference type="Gene3D" id="3.50.4.10">
    <property type="entry name" value="Hepatocyte Growth Factor"/>
    <property type="match status" value="2"/>
</dbReference>
<sequence>MFVSAAVWCLVLAAPDSVSAHDIDVLPYVLGTVTRPPEWIAEHNRKDRKRFKEATCSFGAVGLVSNLARLSFQIKNIVEQCPKSAEDTLSHQPGDEATIAEKVCLLSTTAIFSSLAQISRSIVVLASTCTRTASVAEACAASVQTLLVPWSLIIDGGVIISAVCDKAVSDSDLLPKGIQPGRRLTGMELPKSRQADIAQCVFDAVDASRAIASIGLSLDLVSRSCPVNRITRFTEKLSTAACTVDVSILLTAFTKLSFYLALAVNHCSPYKERDAVCLAGVTAIAAGLSTASAGGAGAWATCEVGNKNKLIKEAAARDAAQAEEAEEEVQAAILKAAPFNVVRRLREENSSGSEVRRLEETFLRLGYNLSDDQADWLQESSEILELRSFADDVVRQMQTFRPVQPAQETDTLKLELSELSEIPAVPADLHNESETLQCSTNTAALEFRSGLAGQAPTLEDNVSACQARCSRIPSCAAFAYWTPGRQCHALGHLRMPTARPHGKDGWVSGPPGCREEQVSAAARVLAKRHRDCYHPHASYHPVLETAEPQFVQSALHCQEWCQRERHCAYFSYFTLSGLCSLSAASATKLQPVLNFVAGPRACSDLVGLAKEPEFELWQLPKESALGYAPAGLVIVAVALTLAVSFFKGLPCRKSFECFERSFTPVPQAQPDDAGSVLLEEHMQRVIAAEISDMLTRCKAERFDFEQNLRELEEVQARLRALIVKAGEQEMRVTTKAGAARKEGDAAVEADLALDWSLPSLPLDVLNAILWCLDCDSLRRASSCCKEWGSNVEERWLRLLRADFGTTATSMQRSQGRKPAATSLAEYRGRLRRFRAMLGTLETLKGSGCPTGVTGSASRRRLFEALEMLADLGAVWESNAVYPSKVPGILRSSEAWRTLLALLEDDSPHLQWLAVRCLADLAASPEAQEAAEGETCLRLQIREEPDLVSSIFFDAAVSWLWPEAEHKAVK</sequence>
<dbReference type="InterPro" id="IPR000177">
    <property type="entry name" value="Apple"/>
</dbReference>
<dbReference type="SMART" id="SM00223">
    <property type="entry name" value="APPLE"/>
    <property type="match status" value="2"/>
</dbReference>
<protein>
    <recommendedName>
        <fullName evidence="6">F-box domain-containing protein</fullName>
    </recommendedName>
</protein>
<dbReference type="Proteomes" id="UP000186817">
    <property type="component" value="Unassembled WGS sequence"/>
</dbReference>
<feature type="domain" description="F-box" evidence="6">
    <location>
        <begin position="754"/>
        <end position="798"/>
    </location>
</feature>
<dbReference type="CDD" id="cd09917">
    <property type="entry name" value="F-box_SF"/>
    <property type="match status" value="1"/>
</dbReference>
<dbReference type="InterPro" id="IPR001810">
    <property type="entry name" value="F-box_dom"/>
</dbReference>
<dbReference type="SUPFAM" id="SSF81383">
    <property type="entry name" value="F-box domain"/>
    <property type="match status" value="1"/>
</dbReference>
<feature type="transmembrane region" description="Helical" evidence="4">
    <location>
        <begin position="624"/>
        <end position="646"/>
    </location>
</feature>
<keyword evidence="4" id="KW-0812">Transmembrane</keyword>
<evidence type="ECO:0000256" key="4">
    <source>
        <dbReference type="SAM" id="Phobius"/>
    </source>
</evidence>
<feature type="chain" id="PRO_5012954811" description="F-box domain-containing protein" evidence="5">
    <location>
        <begin position="21"/>
        <end position="969"/>
    </location>
</feature>
<dbReference type="Pfam" id="PF14295">
    <property type="entry name" value="PAN_4"/>
    <property type="match status" value="1"/>
</dbReference>
<evidence type="ECO:0000256" key="5">
    <source>
        <dbReference type="SAM" id="SignalP"/>
    </source>
</evidence>
<dbReference type="PROSITE" id="PS50181">
    <property type="entry name" value="FBOX"/>
    <property type="match status" value="1"/>
</dbReference>
<proteinExistence type="predicted"/>
<accession>A0A1Q9EMW5</accession>
<dbReference type="InterPro" id="IPR036047">
    <property type="entry name" value="F-box-like_dom_sf"/>
</dbReference>
<feature type="coiled-coil region" evidence="3">
    <location>
        <begin position="308"/>
        <end position="335"/>
    </location>
</feature>
<feature type="coiled-coil region" evidence="3">
    <location>
        <begin position="694"/>
        <end position="728"/>
    </location>
</feature>
<dbReference type="AlphaFoldDB" id="A0A1Q9EMW5"/>
<evidence type="ECO:0000256" key="1">
    <source>
        <dbReference type="ARBA" id="ARBA00022737"/>
    </source>
</evidence>
<name>A0A1Q9EMW5_SYMMI</name>
<reference evidence="7 8" key="1">
    <citation type="submission" date="2016-02" db="EMBL/GenBank/DDBJ databases">
        <title>Genome analysis of coral dinoflagellate symbionts highlights evolutionary adaptations to a symbiotic lifestyle.</title>
        <authorList>
            <person name="Aranda M."/>
            <person name="Li Y."/>
            <person name="Liew Y.J."/>
            <person name="Baumgarten S."/>
            <person name="Simakov O."/>
            <person name="Wilson M."/>
            <person name="Piel J."/>
            <person name="Ashoor H."/>
            <person name="Bougouffa S."/>
            <person name="Bajic V.B."/>
            <person name="Ryu T."/>
            <person name="Ravasi T."/>
            <person name="Bayer T."/>
            <person name="Micklem G."/>
            <person name="Kim H."/>
            <person name="Bhak J."/>
            <person name="Lajeunesse T.C."/>
            <person name="Voolstra C.R."/>
        </authorList>
    </citation>
    <scope>NUCLEOTIDE SEQUENCE [LARGE SCALE GENOMIC DNA]</scope>
    <source>
        <strain evidence="7 8">CCMP2467</strain>
    </source>
</reference>
<evidence type="ECO:0000313" key="8">
    <source>
        <dbReference type="Proteomes" id="UP000186817"/>
    </source>
</evidence>
<keyword evidence="3" id="KW-0175">Coiled coil</keyword>
<keyword evidence="1" id="KW-0677">Repeat</keyword>
<comment type="caution">
    <text evidence="7">The sequence shown here is derived from an EMBL/GenBank/DDBJ whole genome shotgun (WGS) entry which is preliminary data.</text>
</comment>
<feature type="signal peptide" evidence="5">
    <location>
        <begin position="1"/>
        <end position="20"/>
    </location>
</feature>
<gene>
    <name evidence="7" type="ORF">AK812_SmicGene7702</name>
</gene>
<keyword evidence="8" id="KW-1185">Reference proteome</keyword>
<keyword evidence="4" id="KW-0472">Membrane</keyword>
<keyword evidence="2" id="KW-1015">Disulfide bond</keyword>
<dbReference type="OrthoDB" id="438788at2759"/>
<evidence type="ECO:0000259" key="6">
    <source>
        <dbReference type="PROSITE" id="PS50181"/>
    </source>
</evidence>